<dbReference type="AlphaFoldDB" id="A0AA36NAN3"/>
<organism evidence="2 3">
    <name type="scientific">Effrenium voratum</name>
    <dbReference type="NCBI Taxonomy" id="2562239"/>
    <lineage>
        <taxon>Eukaryota</taxon>
        <taxon>Sar</taxon>
        <taxon>Alveolata</taxon>
        <taxon>Dinophyceae</taxon>
        <taxon>Suessiales</taxon>
        <taxon>Symbiodiniaceae</taxon>
        <taxon>Effrenium</taxon>
    </lineage>
</organism>
<dbReference type="Proteomes" id="UP001178507">
    <property type="component" value="Unassembled WGS sequence"/>
</dbReference>
<sequence length="257" mass="28601">MRHLALRELMDLLGLWAAMVTFRILASVFADECAMGLQTGDAWQDALALGSYSLAMLCVVAIFYVQLHTSSALELAIDTFSANFFETKNIESAMEEWNILQALIRCASSRIECSFMVLAASCLASLVLLATEVWAHPEYLHKPLPAVLWLGWVYTPVLLLLYSLTRAASVTEKCTRVAPFVNSWDFEEDDEDSCISSGLHHGRQYIVQYMMQSEAGFYVKGVRLCSFTVMKLCYGFGALSFALLSQAMTAALEARAR</sequence>
<feature type="transmembrane region" description="Helical" evidence="1">
    <location>
        <begin position="115"/>
        <end position="134"/>
    </location>
</feature>
<keyword evidence="3" id="KW-1185">Reference proteome</keyword>
<evidence type="ECO:0000313" key="2">
    <source>
        <dbReference type="EMBL" id="CAJ1396531.1"/>
    </source>
</evidence>
<feature type="transmembrane region" description="Helical" evidence="1">
    <location>
        <begin position="146"/>
        <end position="164"/>
    </location>
</feature>
<keyword evidence="1" id="KW-0472">Membrane</keyword>
<gene>
    <name evidence="2" type="ORF">EVOR1521_LOCUS20751</name>
</gene>
<protein>
    <submittedName>
        <fullName evidence="2">Uncharacterized protein</fullName>
    </submittedName>
</protein>
<evidence type="ECO:0000256" key="1">
    <source>
        <dbReference type="SAM" id="Phobius"/>
    </source>
</evidence>
<keyword evidence="1" id="KW-1133">Transmembrane helix</keyword>
<comment type="caution">
    <text evidence="2">The sequence shown here is derived from an EMBL/GenBank/DDBJ whole genome shotgun (WGS) entry which is preliminary data.</text>
</comment>
<keyword evidence="1" id="KW-0812">Transmembrane</keyword>
<feature type="transmembrane region" description="Helical" evidence="1">
    <location>
        <begin position="232"/>
        <end position="252"/>
    </location>
</feature>
<accession>A0AA36NAN3</accession>
<dbReference type="EMBL" id="CAUJNA010003235">
    <property type="protein sequence ID" value="CAJ1396531.1"/>
    <property type="molecule type" value="Genomic_DNA"/>
</dbReference>
<evidence type="ECO:0000313" key="3">
    <source>
        <dbReference type="Proteomes" id="UP001178507"/>
    </source>
</evidence>
<name>A0AA36NAN3_9DINO</name>
<proteinExistence type="predicted"/>
<reference evidence="2" key="1">
    <citation type="submission" date="2023-08" db="EMBL/GenBank/DDBJ databases">
        <authorList>
            <person name="Chen Y."/>
            <person name="Shah S."/>
            <person name="Dougan E. K."/>
            <person name="Thang M."/>
            <person name="Chan C."/>
        </authorList>
    </citation>
    <scope>NUCLEOTIDE SEQUENCE</scope>
</reference>
<feature type="transmembrane region" description="Helical" evidence="1">
    <location>
        <begin position="46"/>
        <end position="65"/>
    </location>
</feature>